<dbReference type="GO" id="GO:0006281">
    <property type="term" value="P:DNA repair"/>
    <property type="evidence" value="ECO:0007669"/>
    <property type="project" value="TreeGrafter"/>
</dbReference>
<dbReference type="RefSeq" id="WP_102757378.1">
    <property type="nucleotide sequence ID" value="NZ_CP025791.1"/>
</dbReference>
<reference evidence="5 6" key="1">
    <citation type="submission" date="2018-01" db="EMBL/GenBank/DDBJ databases">
        <title>Complete genome sequence of Flavivirga eckloniae ECD14 isolated from seaweed Ecklonia cava.</title>
        <authorList>
            <person name="Lee J.H."/>
            <person name="Baik K.S."/>
            <person name="Seong C.N."/>
        </authorList>
    </citation>
    <scope>NUCLEOTIDE SEQUENCE [LARGE SCALE GENOMIC DNA]</scope>
    <source>
        <strain evidence="5 6">ECD14</strain>
    </source>
</reference>
<proteinExistence type="inferred from homology"/>
<dbReference type="InterPro" id="IPR036412">
    <property type="entry name" value="HAD-like_sf"/>
</dbReference>
<gene>
    <name evidence="5" type="ORF">C1H87_19235</name>
</gene>
<evidence type="ECO:0000256" key="1">
    <source>
        <dbReference type="ARBA" id="ARBA00000830"/>
    </source>
</evidence>
<dbReference type="EMBL" id="CP025791">
    <property type="protein sequence ID" value="AUP80732.1"/>
    <property type="molecule type" value="Genomic_DNA"/>
</dbReference>
<dbReference type="Gene3D" id="1.10.150.240">
    <property type="entry name" value="Putative phosphatase, domain 2"/>
    <property type="match status" value="1"/>
</dbReference>
<dbReference type="PANTHER" id="PTHR43434">
    <property type="entry name" value="PHOSPHOGLYCOLATE PHOSPHATASE"/>
    <property type="match status" value="1"/>
</dbReference>
<comment type="similarity">
    <text evidence="3">Belongs to the HAD-like hydrolase superfamily. CbbY/CbbZ/Gph/YieH family.</text>
</comment>
<dbReference type="InterPro" id="IPR041492">
    <property type="entry name" value="HAD_2"/>
</dbReference>
<comment type="catalytic activity">
    <reaction evidence="1">
        <text>2-phosphoglycolate + H2O = glycolate + phosphate</text>
        <dbReference type="Rhea" id="RHEA:14369"/>
        <dbReference type="ChEBI" id="CHEBI:15377"/>
        <dbReference type="ChEBI" id="CHEBI:29805"/>
        <dbReference type="ChEBI" id="CHEBI:43474"/>
        <dbReference type="ChEBI" id="CHEBI:58033"/>
        <dbReference type="EC" id="3.1.3.18"/>
    </reaction>
</comment>
<sequence length="227" mass="26156">MKLIIFDIDGTILDSVNTDDRCFTQTFKDLFQIDLTQVNWNDFNNVTDEGITIEIFERWFKRMPEKQEVETIKEHYKNLLKKSINEFTEIDKALSFIKLLADNPDFEIGFATGGWQETAELKCSSVGFNVSDFIFKSSSNHYNRAKIIELAIKEAVDKNKCKAYESILYFGDGLWDLKATKVLGINFIGVDFNGNNKLKNAGVKKIIKNYREPDKILNLIQESIPVE</sequence>
<dbReference type="SFLD" id="SFLDG01129">
    <property type="entry name" value="C1.5:_HAD__Beta-PGM__Phosphata"/>
    <property type="match status" value="1"/>
</dbReference>
<dbReference type="OrthoDB" id="9807630at2"/>
<protein>
    <recommendedName>
        <fullName evidence="4">phosphoglycolate phosphatase</fullName>
        <ecNumber evidence="4">3.1.3.18</ecNumber>
    </recommendedName>
</protein>
<dbReference type="PANTHER" id="PTHR43434:SF1">
    <property type="entry name" value="PHOSPHOGLYCOLATE PHOSPHATASE"/>
    <property type="match status" value="1"/>
</dbReference>
<name>A0A2K9PUJ2_9FLAO</name>
<dbReference type="InterPro" id="IPR050155">
    <property type="entry name" value="HAD-like_hydrolase_sf"/>
</dbReference>
<accession>A0A2K9PUJ2</accession>
<dbReference type="Gene3D" id="3.40.50.1000">
    <property type="entry name" value="HAD superfamily/HAD-like"/>
    <property type="match status" value="1"/>
</dbReference>
<dbReference type="InterPro" id="IPR023214">
    <property type="entry name" value="HAD_sf"/>
</dbReference>
<dbReference type="KEGG" id="fek:C1H87_19235"/>
<dbReference type="EC" id="3.1.3.18" evidence="4"/>
<organism evidence="5 6">
    <name type="scientific">Flavivirga eckloniae</name>
    <dbReference type="NCBI Taxonomy" id="1803846"/>
    <lineage>
        <taxon>Bacteria</taxon>
        <taxon>Pseudomonadati</taxon>
        <taxon>Bacteroidota</taxon>
        <taxon>Flavobacteriia</taxon>
        <taxon>Flavobacteriales</taxon>
        <taxon>Flavobacteriaceae</taxon>
        <taxon>Flavivirga</taxon>
    </lineage>
</organism>
<dbReference type="GO" id="GO:0008967">
    <property type="term" value="F:phosphoglycolate phosphatase activity"/>
    <property type="evidence" value="ECO:0007669"/>
    <property type="project" value="UniProtKB-EC"/>
</dbReference>
<evidence type="ECO:0000256" key="2">
    <source>
        <dbReference type="ARBA" id="ARBA00004818"/>
    </source>
</evidence>
<dbReference type="SUPFAM" id="SSF56784">
    <property type="entry name" value="HAD-like"/>
    <property type="match status" value="1"/>
</dbReference>
<evidence type="ECO:0000256" key="4">
    <source>
        <dbReference type="ARBA" id="ARBA00013078"/>
    </source>
</evidence>
<evidence type="ECO:0000313" key="5">
    <source>
        <dbReference type="EMBL" id="AUP80732.1"/>
    </source>
</evidence>
<dbReference type="Proteomes" id="UP000235826">
    <property type="component" value="Chromosome"/>
</dbReference>
<dbReference type="AlphaFoldDB" id="A0A2K9PUJ2"/>
<evidence type="ECO:0000313" key="6">
    <source>
        <dbReference type="Proteomes" id="UP000235826"/>
    </source>
</evidence>
<evidence type="ECO:0000256" key="3">
    <source>
        <dbReference type="ARBA" id="ARBA00006171"/>
    </source>
</evidence>
<dbReference type="SFLD" id="SFLDS00003">
    <property type="entry name" value="Haloacid_Dehalogenase"/>
    <property type="match status" value="1"/>
</dbReference>
<comment type="pathway">
    <text evidence="2">Organic acid metabolism; glycolate biosynthesis; glycolate from 2-phosphoglycolate: step 1/1.</text>
</comment>
<keyword evidence="6" id="KW-1185">Reference proteome</keyword>
<dbReference type="Pfam" id="PF13419">
    <property type="entry name" value="HAD_2"/>
    <property type="match status" value="1"/>
</dbReference>
<dbReference type="InterPro" id="IPR023198">
    <property type="entry name" value="PGP-like_dom2"/>
</dbReference>